<accession>A0A9P6KQ76</accession>
<dbReference type="PANTHER" id="PTHR42973:SF13">
    <property type="entry name" value="FAD-BINDING PCMH-TYPE DOMAIN-CONTAINING PROTEIN"/>
    <property type="match status" value="1"/>
</dbReference>
<name>A0A9P6KQ76_9PLEO</name>
<keyword evidence="2" id="KW-0285">Flavoprotein</keyword>
<evidence type="ECO:0000256" key="3">
    <source>
        <dbReference type="ARBA" id="ARBA00022827"/>
    </source>
</evidence>
<evidence type="ECO:0000313" key="8">
    <source>
        <dbReference type="Proteomes" id="UP000756921"/>
    </source>
</evidence>
<feature type="chain" id="PRO_5040505754" evidence="5">
    <location>
        <begin position="23"/>
        <end position="672"/>
    </location>
</feature>
<dbReference type="PANTHER" id="PTHR42973">
    <property type="entry name" value="BINDING OXIDOREDUCTASE, PUTATIVE (AFU_ORTHOLOGUE AFUA_1G17690)-RELATED"/>
    <property type="match status" value="1"/>
</dbReference>
<dbReference type="Pfam" id="PF01565">
    <property type="entry name" value="FAD_binding_4"/>
    <property type="match status" value="1"/>
</dbReference>
<evidence type="ECO:0000256" key="5">
    <source>
        <dbReference type="SAM" id="SignalP"/>
    </source>
</evidence>
<comment type="caution">
    <text evidence="7">The sequence shown here is derived from an EMBL/GenBank/DDBJ whole genome shotgun (WGS) entry which is preliminary data.</text>
</comment>
<feature type="signal peptide" evidence="5">
    <location>
        <begin position="1"/>
        <end position="22"/>
    </location>
</feature>
<sequence>MRGMRRAVVCAAVAALGATVGADTCASVAATSSIQIKKQLDIGYATEQANYWSTACGALKPSCQLYPTTADEVAAIVRILNANNETFAVKSGGHNPNQGFASIDGGPLISTRELNEVIYDAGNGVVRLGPGNDWEDVIRALDGTGVTVVGGRIGDVGVGGLVLGGGLSFLSTQYGWSANNVVEYEIVLANASIVTASESHNADLWKALKGGINNYGIVTAYTFKAHPQGQVWGGNIAYTADRSAEILAAVRDFTEYYPDDKAGIIMTAELTQFGALDIWLMFLFYDGPTPPDGVFNNFTAIAHLSDDTKSRSYSDLLTHNDFGVIKTEIYTIATEMIPLPSANVGADFLGAIYDNWRNTTESVIDAAGLVGSVAFQPIPKRLARKAKEAGGDMIDLDDDIDRIILEFDLSWLSPLDSDRMDVATQKFYTGSKDLVEQYQADERLPGGYLPLFANDAYYRQDYFGRLRTAEFARTVRDAVDPSGFFASRTGGWKPGPSKLEARVRASTSRHLVWSKSTLCVSSVVVVVVPVCLPSATCGLLIRSTCGATPTSTAPSSRPVDLFRNSRSVVTLRLARRQGDEAPLCVPLALSSTVSRSPAHAILSPLQRPYLPTLWLLYNSHHLHALPEWLAYHGCQRLAAGPRCSAQPYRKWDHSLLVATRPVCSDPITARCD</sequence>
<keyword evidence="5" id="KW-0732">Signal</keyword>
<dbReference type="Gene3D" id="3.30.465.10">
    <property type="match status" value="1"/>
</dbReference>
<dbReference type="Proteomes" id="UP000756921">
    <property type="component" value="Unassembled WGS sequence"/>
</dbReference>
<protein>
    <submittedName>
        <fullName evidence="7">FAD binding domain-containing protein</fullName>
    </submittedName>
</protein>
<keyword evidence="8" id="KW-1185">Reference proteome</keyword>
<gene>
    <name evidence="7" type="ORF">PMIN01_06893</name>
</gene>
<proteinExistence type="inferred from homology"/>
<keyword evidence="3" id="KW-0274">FAD</keyword>
<reference evidence="7" key="1">
    <citation type="journal article" date="2020" name="Mol. Plant Microbe Interact.">
        <title>Genome Sequence of the Biocontrol Agent Coniothyrium minitans strain Conio (IMI 134523).</title>
        <authorList>
            <person name="Patel D."/>
            <person name="Shittu T.A."/>
            <person name="Baroncelli R."/>
            <person name="Muthumeenakshi S."/>
            <person name="Osborne T.H."/>
            <person name="Janganan T.K."/>
            <person name="Sreenivasaprasad S."/>
        </authorList>
    </citation>
    <scope>NUCLEOTIDE SEQUENCE</scope>
    <source>
        <strain evidence="7">Conio</strain>
    </source>
</reference>
<comment type="similarity">
    <text evidence="1">Belongs to the oxygen-dependent FAD-linked oxidoreductase family.</text>
</comment>
<dbReference type="AlphaFoldDB" id="A0A9P6KQ76"/>
<dbReference type="InterPro" id="IPR006094">
    <property type="entry name" value="Oxid_FAD_bind_N"/>
</dbReference>
<organism evidence="7 8">
    <name type="scientific">Paraphaeosphaeria minitans</name>
    <dbReference type="NCBI Taxonomy" id="565426"/>
    <lineage>
        <taxon>Eukaryota</taxon>
        <taxon>Fungi</taxon>
        <taxon>Dikarya</taxon>
        <taxon>Ascomycota</taxon>
        <taxon>Pezizomycotina</taxon>
        <taxon>Dothideomycetes</taxon>
        <taxon>Pleosporomycetidae</taxon>
        <taxon>Pleosporales</taxon>
        <taxon>Massarineae</taxon>
        <taxon>Didymosphaeriaceae</taxon>
        <taxon>Paraphaeosphaeria</taxon>
    </lineage>
</organism>
<evidence type="ECO:0000313" key="7">
    <source>
        <dbReference type="EMBL" id="KAF9735488.1"/>
    </source>
</evidence>
<keyword evidence="4" id="KW-0560">Oxidoreductase</keyword>
<dbReference type="InterPro" id="IPR050416">
    <property type="entry name" value="FAD-linked_Oxidoreductase"/>
</dbReference>
<dbReference type="GO" id="GO:0016491">
    <property type="term" value="F:oxidoreductase activity"/>
    <property type="evidence" value="ECO:0007669"/>
    <property type="project" value="UniProtKB-KW"/>
</dbReference>
<dbReference type="EMBL" id="WJXW01000006">
    <property type="protein sequence ID" value="KAF9735488.1"/>
    <property type="molecule type" value="Genomic_DNA"/>
</dbReference>
<dbReference type="InterPro" id="IPR036318">
    <property type="entry name" value="FAD-bd_PCMH-like_sf"/>
</dbReference>
<evidence type="ECO:0000256" key="2">
    <source>
        <dbReference type="ARBA" id="ARBA00022630"/>
    </source>
</evidence>
<evidence type="ECO:0000256" key="4">
    <source>
        <dbReference type="ARBA" id="ARBA00023002"/>
    </source>
</evidence>
<evidence type="ECO:0000256" key="1">
    <source>
        <dbReference type="ARBA" id="ARBA00005466"/>
    </source>
</evidence>
<evidence type="ECO:0000259" key="6">
    <source>
        <dbReference type="PROSITE" id="PS51387"/>
    </source>
</evidence>
<dbReference type="InterPro" id="IPR016166">
    <property type="entry name" value="FAD-bd_PCMH"/>
</dbReference>
<feature type="domain" description="FAD-binding PCMH-type" evidence="6">
    <location>
        <begin position="57"/>
        <end position="228"/>
    </location>
</feature>
<dbReference type="GO" id="GO:0071949">
    <property type="term" value="F:FAD binding"/>
    <property type="evidence" value="ECO:0007669"/>
    <property type="project" value="InterPro"/>
</dbReference>
<dbReference type="InterPro" id="IPR016169">
    <property type="entry name" value="FAD-bd_PCMH_sub2"/>
</dbReference>
<dbReference type="OrthoDB" id="2151789at2759"/>
<dbReference type="PROSITE" id="PS51387">
    <property type="entry name" value="FAD_PCMH"/>
    <property type="match status" value="1"/>
</dbReference>
<dbReference type="SUPFAM" id="SSF56176">
    <property type="entry name" value="FAD-binding/transporter-associated domain-like"/>
    <property type="match status" value="1"/>
</dbReference>